<dbReference type="EMBL" id="JAGMUV010000002">
    <property type="protein sequence ID" value="KAH7171442.1"/>
    <property type="molecule type" value="Genomic_DNA"/>
</dbReference>
<dbReference type="PROSITE" id="PS50048">
    <property type="entry name" value="ZN2_CY6_FUNGAL_2"/>
    <property type="match status" value="1"/>
</dbReference>
<dbReference type="AlphaFoldDB" id="A0A9P9FRF1"/>
<dbReference type="Pfam" id="PF11951">
    <property type="entry name" value="Fungal_trans_2"/>
    <property type="match status" value="1"/>
</dbReference>
<comment type="subcellular location">
    <subcellularLocation>
        <location evidence="1">Nucleus</location>
    </subcellularLocation>
</comment>
<dbReference type="OrthoDB" id="4078573at2759"/>
<keyword evidence="6" id="KW-1185">Reference proteome</keyword>
<dbReference type="Pfam" id="PF00172">
    <property type="entry name" value="Zn_clus"/>
    <property type="match status" value="1"/>
</dbReference>
<dbReference type="SMART" id="SM00066">
    <property type="entry name" value="GAL4"/>
    <property type="match status" value="1"/>
</dbReference>
<evidence type="ECO:0000256" key="2">
    <source>
        <dbReference type="ARBA" id="ARBA00023242"/>
    </source>
</evidence>
<keyword evidence="2" id="KW-0539">Nucleus</keyword>
<evidence type="ECO:0000313" key="6">
    <source>
        <dbReference type="Proteomes" id="UP000738349"/>
    </source>
</evidence>
<dbReference type="PROSITE" id="PS00463">
    <property type="entry name" value="ZN2_CY6_FUNGAL_1"/>
    <property type="match status" value="1"/>
</dbReference>
<dbReference type="PANTHER" id="PTHR37534:SF40">
    <property type="entry name" value="ZN(2)-C6 FUNGAL-TYPE DOMAIN-CONTAINING PROTEIN"/>
    <property type="match status" value="1"/>
</dbReference>
<dbReference type="GO" id="GO:0000981">
    <property type="term" value="F:DNA-binding transcription factor activity, RNA polymerase II-specific"/>
    <property type="evidence" value="ECO:0007669"/>
    <property type="project" value="InterPro"/>
</dbReference>
<feature type="region of interest" description="Disordered" evidence="3">
    <location>
        <begin position="749"/>
        <end position="770"/>
    </location>
</feature>
<protein>
    <recommendedName>
        <fullName evidence="4">Zn(2)-C6 fungal-type domain-containing protein</fullName>
    </recommendedName>
</protein>
<dbReference type="CDD" id="cd00067">
    <property type="entry name" value="GAL4"/>
    <property type="match status" value="1"/>
</dbReference>
<dbReference type="GO" id="GO:0045944">
    <property type="term" value="P:positive regulation of transcription by RNA polymerase II"/>
    <property type="evidence" value="ECO:0007669"/>
    <property type="project" value="TreeGrafter"/>
</dbReference>
<dbReference type="Gene3D" id="4.10.240.10">
    <property type="entry name" value="Zn(2)-C6 fungal-type DNA-binding domain"/>
    <property type="match status" value="1"/>
</dbReference>
<dbReference type="GO" id="GO:0000976">
    <property type="term" value="F:transcription cis-regulatory region binding"/>
    <property type="evidence" value="ECO:0007669"/>
    <property type="project" value="TreeGrafter"/>
</dbReference>
<feature type="domain" description="Zn(2)-C6 fungal-type" evidence="4">
    <location>
        <begin position="52"/>
        <end position="82"/>
    </location>
</feature>
<sequence>MTVAAFQFSGGIIVPGISLANVASATIAPSIAQQTTPVQRSPPPKAKRVRTGCLTCRDRHLKCDEAVPDCLNCRKRGRECKRGVRLNFLDINVHSLACEPVSEDWAVHFHDESRDIASEYQGGLSRYAPYDSEPELPDNVETNPFHAEERHPKLGVQHMAQNLCGKSLLGSSDKANAARSFGECDPNSPPPVDRWATEPIATNLDDHGSHSRTTSDASNIATPSSSSQSNNSFRATPVQQLVTARQKSLAHQRSDISTAASILPHPTAAVANEIKFPINISEYPPTQLLPKNNPPVHDREFLSTPEEIAYMQVFVDDVWVWMDSLDKEKHFSRLIPFYALKSTMLLNAFLACGVKHLALRSPEENGKALSYYNTATSQLLRSLQNPDRNMAECATTAVILNVYEIMSEKPTHRMRHIGGARALILECGWDARSTGIGAACFWQNITMELLICVSENWQTKWNPDDWGLDFDFFREGEDQMVMESDEVFVHRILFVITKIVNFRATATNFDTAPPHDDQIWHRERLSQWQELKRLCDRWNIRSPRTMRPYGYMKPSKSRGDSAFPCIWMIKRAATLGRLFYHTAQYILTLSHPAEQIRLSEGMRAMQLHHAHHVCGIVACTKDRGVALIAVRFLVIVSAGLTELHEQGEVLGILERIKSQGGWYLGSVDLELKRAWGWERGGFPGPAPKNDQPGGGNHTIPQHLRKSVVLPMANSTSPLTTVTRVLTPPGVAKPSVNPLSFADFSLPNHPYQNWYEPPNKVESRHSNEEDT</sequence>
<proteinExistence type="predicted"/>
<feature type="compositionally biased region" description="Basic and acidic residues" evidence="3">
    <location>
        <begin position="758"/>
        <end position="770"/>
    </location>
</feature>
<evidence type="ECO:0000259" key="4">
    <source>
        <dbReference type="PROSITE" id="PS50048"/>
    </source>
</evidence>
<feature type="region of interest" description="Disordered" evidence="3">
    <location>
        <begin position="177"/>
        <end position="196"/>
    </location>
</feature>
<dbReference type="Proteomes" id="UP000738349">
    <property type="component" value="Unassembled WGS sequence"/>
</dbReference>
<reference evidence="5" key="1">
    <citation type="journal article" date="2021" name="Nat. Commun.">
        <title>Genetic determinants of endophytism in the Arabidopsis root mycobiome.</title>
        <authorList>
            <person name="Mesny F."/>
            <person name="Miyauchi S."/>
            <person name="Thiergart T."/>
            <person name="Pickel B."/>
            <person name="Atanasova L."/>
            <person name="Karlsson M."/>
            <person name="Huettel B."/>
            <person name="Barry K.W."/>
            <person name="Haridas S."/>
            <person name="Chen C."/>
            <person name="Bauer D."/>
            <person name="Andreopoulos W."/>
            <person name="Pangilinan J."/>
            <person name="LaButti K."/>
            <person name="Riley R."/>
            <person name="Lipzen A."/>
            <person name="Clum A."/>
            <person name="Drula E."/>
            <person name="Henrissat B."/>
            <person name="Kohler A."/>
            <person name="Grigoriev I.V."/>
            <person name="Martin F.M."/>
            <person name="Hacquard S."/>
        </authorList>
    </citation>
    <scope>NUCLEOTIDE SEQUENCE</scope>
    <source>
        <strain evidence="5">MPI-CAGE-AT-0147</strain>
    </source>
</reference>
<dbReference type="InterPro" id="IPR001138">
    <property type="entry name" value="Zn2Cys6_DnaBD"/>
</dbReference>
<evidence type="ECO:0000256" key="1">
    <source>
        <dbReference type="ARBA" id="ARBA00004123"/>
    </source>
</evidence>
<accession>A0A9P9FRF1</accession>
<evidence type="ECO:0000313" key="5">
    <source>
        <dbReference type="EMBL" id="KAH7171442.1"/>
    </source>
</evidence>
<organism evidence="5 6">
    <name type="scientific">Dactylonectria macrodidyma</name>
    <dbReference type="NCBI Taxonomy" id="307937"/>
    <lineage>
        <taxon>Eukaryota</taxon>
        <taxon>Fungi</taxon>
        <taxon>Dikarya</taxon>
        <taxon>Ascomycota</taxon>
        <taxon>Pezizomycotina</taxon>
        <taxon>Sordariomycetes</taxon>
        <taxon>Hypocreomycetidae</taxon>
        <taxon>Hypocreales</taxon>
        <taxon>Nectriaceae</taxon>
        <taxon>Dactylonectria</taxon>
    </lineage>
</organism>
<dbReference type="GO" id="GO:0008270">
    <property type="term" value="F:zinc ion binding"/>
    <property type="evidence" value="ECO:0007669"/>
    <property type="project" value="InterPro"/>
</dbReference>
<dbReference type="SUPFAM" id="SSF57701">
    <property type="entry name" value="Zn2/Cys6 DNA-binding domain"/>
    <property type="match status" value="1"/>
</dbReference>
<evidence type="ECO:0000256" key="3">
    <source>
        <dbReference type="SAM" id="MobiDB-lite"/>
    </source>
</evidence>
<dbReference type="InterPro" id="IPR036864">
    <property type="entry name" value="Zn2-C6_fun-type_DNA-bd_sf"/>
</dbReference>
<dbReference type="InterPro" id="IPR021858">
    <property type="entry name" value="Fun_TF"/>
</dbReference>
<gene>
    <name evidence="5" type="ORF">EDB81DRAFT_837902</name>
</gene>
<feature type="compositionally biased region" description="Low complexity" evidence="3">
    <location>
        <begin position="215"/>
        <end position="234"/>
    </location>
</feature>
<feature type="region of interest" description="Disordered" evidence="3">
    <location>
        <begin position="202"/>
        <end position="234"/>
    </location>
</feature>
<dbReference type="GO" id="GO:0005634">
    <property type="term" value="C:nucleus"/>
    <property type="evidence" value="ECO:0007669"/>
    <property type="project" value="UniProtKB-SubCell"/>
</dbReference>
<comment type="caution">
    <text evidence="5">The sequence shown here is derived from an EMBL/GenBank/DDBJ whole genome shotgun (WGS) entry which is preliminary data.</text>
</comment>
<name>A0A9P9FRF1_9HYPO</name>
<dbReference type="PANTHER" id="PTHR37534">
    <property type="entry name" value="TRANSCRIPTIONAL ACTIVATOR PROTEIN UGA3"/>
    <property type="match status" value="1"/>
</dbReference>